<dbReference type="AlphaFoldDB" id="A0A6P1B9S7"/>
<reference evidence="1 2" key="1">
    <citation type="journal article" date="2020" name="Arch. Microbiol.">
        <title>Bradyrhizobium uaiense sp. nov., a new highly efficient cowpea symbiont.</title>
        <authorList>
            <person name="Cabral Michel D."/>
            <person name="Azarias Guimaraes A."/>
            <person name="Martins da Costa E."/>
            <person name="Soares de Carvalho T."/>
            <person name="Balsanelli E."/>
            <person name="Willems A."/>
            <person name="Maltempi de Souza E."/>
            <person name="de Souza Moreira F.M."/>
        </authorList>
    </citation>
    <scope>NUCLEOTIDE SEQUENCE [LARGE SCALE GENOMIC DNA]</scope>
    <source>
        <strain evidence="1 2">UFLA 03-164</strain>
    </source>
</reference>
<gene>
    <name evidence="1" type="ORF">FNJ47_04165</name>
</gene>
<dbReference type="InterPro" id="IPR056919">
    <property type="entry name" value="Phage_TAC_18"/>
</dbReference>
<dbReference type="RefSeq" id="WP_163150892.1">
    <property type="nucleotide sequence ID" value="NZ_VKHP01000009.1"/>
</dbReference>
<dbReference type="Proteomes" id="UP000468531">
    <property type="component" value="Unassembled WGS sequence"/>
</dbReference>
<protein>
    <submittedName>
        <fullName evidence="1">Uncharacterized protein</fullName>
    </submittedName>
</protein>
<dbReference type="EMBL" id="VKHP01000009">
    <property type="protein sequence ID" value="NEU95043.1"/>
    <property type="molecule type" value="Genomic_DNA"/>
</dbReference>
<comment type="caution">
    <text evidence="1">The sequence shown here is derived from an EMBL/GenBank/DDBJ whole genome shotgun (WGS) entry which is preliminary data.</text>
</comment>
<accession>A0A6P1B9S7</accession>
<organism evidence="1 2">
    <name type="scientific">Bradyrhizobium uaiense</name>
    <dbReference type="NCBI Taxonomy" id="2594946"/>
    <lineage>
        <taxon>Bacteria</taxon>
        <taxon>Pseudomonadati</taxon>
        <taxon>Pseudomonadota</taxon>
        <taxon>Alphaproteobacteria</taxon>
        <taxon>Hyphomicrobiales</taxon>
        <taxon>Nitrobacteraceae</taxon>
        <taxon>Bradyrhizobium</taxon>
    </lineage>
</organism>
<evidence type="ECO:0000313" key="1">
    <source>
        <dbReference type="EMBL" id="NEU95043.1"/>
    </source>
</evidence>
<evidence type="ECO:0000313" key="2">
    <source>
        <dbReference type="Proteomes" id="UP000468531"/>
    </source>
</evidence>
<keyword evidence="2" id="KW-1185">Reference proteome</keyword>
<proteinExistence type="predicted"/>
<sequence length="121" mass="14143">MRAFAERSFLLSSRAGDAGETYRQVLEGLVLRTRDPQRKAAREAILTVPPIPKALTYLWRIYDRLRRRKGGNGFALSPIEWQDIDAFLRRTQTDLAPWELEILEMLDDLYLVDYSKLQTEE</sequence>
<name>A0A6P1B9S7_9BRAD</name>
<dbReference type="Pfam" id="PF23812">
    <property type="entry name" value="Phage_TAC_18"/>
    <property type="match status" value="1"/>
</dbReference>